<accession>A0ABP8RSL8</accession>
<evidence type="ECO:0000256" key="1">
    <source>
        <dbReference type="SAM" id="MobiDB-lite"/>
    </source>
</evidence>
<comment type="caution">
    <text evidence="2">The sequence shown here is derived from an EMBL/GenBank/DDBJ whole genome shotgun (WGS) entry which is preliminary data.</text>
</comment>
<reference evidence="3" key="1">
    <citation type="journal article" date="2019" name="Int. J. Syst. Evol. Microbiol.">
        <title>The Global Catalogue of Microorganisms (GCM) 10K type strain sequencing project: providing services to taxonomists for standard genome sequencing and annotation.</title>
        <authorList>
            <consortium name="The Broad Institute Genomics Platform"/>
            <consortium name="The Broad Institute Genome Sequencing Center for Infectious Disease"/>
            <person name="Wu L."/>
            <person name="Ma J."/>
        </authorList>
    </citation>
    <scope>NUCLEOTIDE SEQUENCE [LARGE SCALE GENOMIC DNA]</scope>
    <source>
        <strain evidence="3">JCM 17906</strain>
    </source>
</reference>
<sequence>MQPSPSTTPGPGSAPWAVGHTRGMSDDDTSTALPQTCVRCGSQALLRIVGRCADCIGQLGLAGNDDYAAWRAEVKKEFGVQE</sequence>
<evidence type="ECO:0000313" key="3">
    <source>
        <dbReference type="Proteomes" id="UP001501598"/>
    </source>
</evidence>
<keyword evidence="3" id="KW-1185">Reference proteome</keyword>
<organism evidence="2 3">
    <name type="scientific">Pseudonocardia xishanensis</name>
    <dbReference type="NCBI Taxonomy" id="630995"/>
    <lineage>
        <taxon>Bacteria</taxon>
        <taxon>Bacillati</taxon>
        <taxon>Actinomycetota</taxon>
        <taxon>Actinomycetes</taxon>
        <taxon>Pseudonocardiales</taxon>
        <taxon>Pseudonocardiaceae</taxon>
        <taxon>Pseudonocardia</taxon>
    </lineage>
</organism>
<dbReference type="Proteomes" id="UP001501598">
    <property type="component" value="Unassembled WGS sequence"/>
</dbReference>
<gene>
    <name evidence="2" type="ORF">GCM10023175_31890</name>
</gene>
<feature type="compositionally biased region" description="Low complexity" evidence="1">
    <location>
        <begin position="1"/>
        <end position="13"/>
    </location>
</feature>
<evidence type="ECO:0000313" key="2">
    <source>
        <dbReference type="EMBL" id="GAA4547503.1"/>
    </source>
</evidence>
<proteinExistence type="predicted"/>
<protein>
    <submittedName>
        <fullName evidence="2">Uncharacterized protein</fullName>
    </submittedName>
</protein>
<name>A0ABP8RSL8_9PSEU</name>
<dbReference type="EMBL" id="BAABGT010000038">
    <property type="protein sequence ID" value="GAA4547503.1"/>
    <property type="molecule type" value="Genomic_DNA"/>
</dbReference>
<feature type="region of interest" description="Disordered" evidence="1">
    <location>
        <begin position="1"/>
        <end position="32"/>
    </location>
</feature>